<protein>
    <submittedName>
        <fullName evidence="3">Uncharacterized protein</fullName>
    </submittedName>
</protein>
<reference evidence="3 4" key="1">
    <citation type="submission" date="2019-07" db="EMBL/GenBank/DDBJ databases">
        <title>De Novo Assembly of kiwifruit Actinidia rufa.</title>
        <authorList>
            <person name="Sugita-Konishi S."/>
            <person name="Sato K."/>
            <person name="Mori E."/>
            <person name="Abe Y."/>
            <person name="Kisaki G."/>
            <person name="Hamano K."/>
            <person name="Suezawa K."/>
            <person name="Otani M."/>
            <person name="Fukuda T."/>
            <person name="Manabe T."/>
            <person name="Gomi K."/>
            <person name="Tabuchi M."/>
            <person name="Akimitsu K."/>
            <person name="Kataoka I."/>
        </authorList>
    </citation>
    <scope>NUCLEOTIDE SEQUENCE [LARGE SCALE GENOMIC DNA]</scope>
    <source>
        <strain evidence="4">cv. Fuchu</strain>
    </source>
</reference>
<gene>
    <name evidence="3" type="ORF">Acr_16g0001150</name>
</gene>
<feature type="compositionally biased region" description="Acidic residues" evidence="2">
    <location>
        <begin position="221"/>
        <end position="230"/>
    </location>
</feature>
<keyword evidence="4" id="KW-1185">Reference proteome</keyword>
<evidence type="ECO:0000313" key="3">
    <source>
        <dbReference type="EMBL" id="GFZ03491.1"/>
    </source>
</evidence>
<proteinExistence type="predicted"/>
<feature type="coiled-coil region" evidence="1">
    <location>
        <begin position="344"/>
        <end position="406"/>
    </location>
</feature>
<feature type="region of interest" description="Disordered" evidence="2">
    <location>
        <begin position="186"/>
        <end position="308"/>
    </location>
</feature>
<dbReference type="AlphaFoldDB" id="A0A7J0FXS0"/>
<dbReference type="OrthoDB" id="685909at2759"/>
<feature type="compositionally biased region" description="Low complexity" evidence="2">
    <location>
        <begin position="197"/>
        <end position="213"/>
    </location>
</feature>
<name>A0A7J0FXS0_9ERIC</name>
<evidence type="ECO:0000313" key="4">
    <source>
        <dbReference type="Proteomes" id="UP000585474"/>
    </source>
</evidence>
<keyword evidence="1" id="KW-0175">Coiled coil</keyword>
<feature type="compositionally biased region" description="Low complexity" evidence="2">
    <location>
        <begin position="290"/>
        <end position="301"/>
    </location>
</feature>
<evidence type="ECO:0000256" key="2">
    <source>
        <dbReference type="SAM" id="MobiDB-lite"/>
    </source>
</evidence>
<dbReference type="Proteomes" id="UP000585474">
    <property type="component" value="Unassembled WGS sequence"/>
</dbReference>
<comment type="caution">
    <text evidence="3">The sequence shown here is derived from an EMBL/GenBank/DDBJ whole genome shotgun (WGS) entry which is preliminary data.</text>
</comment>
<evidence type="ECO:0000256" key="1">
    <source>
        <dbReference type="SAM" id="Coils"/>
    </source>
</evidence>
<sequence>MSSRIKLGDGELGYSLPSWVSDHLGGKSYITDEVNQSPSLPFKGSPTDNSSIYTEYPKMDTSNLTKETSVMTQGDIDKLREKYSFPPGIQLRIPGEGETILPTRPGEARPNKNLLRGSPSNVKGWKKRFFFASRDEWEFFPSMPSGEGISRVPRSWGMPGKSYNKLPVLTEDEVKRTAEVLGKIEPGGSLTCLRGPSFSSDSGSQSLSDSGLSPELRSDGWGEEGPELGDDISTTLERDRHSRKKTSRGCPQPRHKEGRSGGFKGQGGHVATPPKRTKSNKGTSNAVVRTSTSGSFSPSPGDNLGPGASMMSSAPVAWKILNGVILPADKEKFTSVIGTDLARADSTELEMVKAQNRASQAESQLASMGEQAMKTEAELKDKSDAMTRLEAEVAELTSKLVVAKKLAIEEFKSSDDFKDAVIDAVATYFDEGLSSTKGNFFISIPTSALMWRAWRWMLVWPRKRRQLRWERMKRTMKAKRSELIDLAIKMPLTRRRISELATFLWRSRRLIM</sequence>
<dbReference type="EMBL" id="BJWL01000016">
    <property type="protein sequence ID" value="GFZ03491.1"/>
    <property type="molecule type" value="Genomic_DNA"/>
</dbReference>
<feature type="region of interest" description="Disordered" evidence="2">
    <location>
        <begin position="94"/>
        <end position="115"/>
    </location>
</feature>
<organism evidence="3 4">
    <name type="scientific">Actinidia rufa</name>
    <dbReference type="NCBI Taxonomy" id="165716"/>
    <lineage>
        <taxon>Eukaryota</taxon>
        <taxon>Viridiplantae</taxon>
        <taxon>Streptophyta</taxon>
        <taxon>Embryophyta</taxon>
        <taxon>Tracheophyta</taxon>
        <taxon>Spermatophyta</taxon>
        <taxon>Magnoliopsida</taxon>
        <taxon>eudicotyledons</taxon>
        <taxon>Gunneridae</taxon>
        <taxon>Pentapetalae</taxon>
        <taxon>asterids</taxon>
        <taxon>Ericales</taxon>
        <taxon>Actinidiaceae</taxon>
        <taxon>Actinidia</taxon>
    </lineage>
</organism>
<feature type="compositionally biased region" description="Polar residues" evidence="2">
    <location>
        <begin position="280"/>
        <end position="289"/>
    </location>
</feature>
<accession>A0A7J0FXS0</accession>